<feature type="transmembrane region" description="Helical" evidence="1">
    <location>
        <begin position="95"/>
        <end position="116"/>
    </location>
</feature>
<feature type="transmembrane region" description="Helical" evidence="1">
    <location>
        <begin position="29"/>
        <end position="49"/>
    </location>
</feature>
<proteinExistence type="predicted"/>
<keyword evidence="4" id="KW-1185">Reference proteome</keyword>
<dbReference type="GO" id="GO:0005886">
    <property type="term" value="C:plasma membrane"/>
    <property type="evidence" value="ECO:0007669"/>
    <property type="project" value="TreeGrafter"/>
</dbReference>
<reference evidence="3" key="1">
    <citation type="submission" date="2009-04" db="EMBL/GenBank/DDBJ databases">
        <authorList>
            <person name="Weinstock G."/>
            <person name="Sodergren E."/>
            <person name="Clifton S."/>
            <person name="Fulton L."/>
            <person name="Fulton B."/>
            <person name="Courtney L."/>
            <person name="Fronick C."/>
            <person name="Harrison M."/>
            <person name="Strong C."/>
            <person name="Farmer C."/>
            <person name="Delahaunty K."/>
            <person name="Markovic C."/>
            <person name="Hall O."/>
            <person name="Minx P."/>
            <person name="Tomlinson C."/>
            <person name="Mitreva M."/>
            <person name="Nelson J."/>
            <person name="Hou S."/>
            <person name="Wollam A."/>
            <person name="Pepin K.H."/>
            <person name="Johnson M."/>
            <person name="Bhonagiri V."/>
            <person name="Nash W.E."/>
            <person name="Warren W."/>
            <person name="Chinwalla A."/>
            <person name="Mardis E.R."/>
            <person name="Wilson R.K."/>
        </authorList>
    </citation>
    <scope>NUCLEOTIDE SEQUENCE [LARGE SCALE GENOMIC DNA]</scope>
    <source>
        <strain evidence="3">DSM 14600</strain>
    </source>
</reference>
<dbReference type="PANTHER" id="PTHR30336:SF18">
    <property type="entry name" value="MEMBRANE PROTEIN"/>
    <property type="match status" value="1"/>
</dbReference>
<evidence type="ECO:0000313" key="4">
    <source>
        <dbReference type="Proteomes" id="UP000003494"/>
    </source>
</evidence>
<dbReference type="GO" id="GO:0043164">
    <property type="term" value="P:Gram-negative-bacterium-type cell wall biogenesis"/>
    <property type="evidence" value="ECO:0007669"/>
    <property type="project" value="TreeGrafter"/>
</dbReference>
<dbReference type="InterPro" id="IPR003848">
    <property type="entry name" value="DUF218"/>
</dbReference>
<protein>
    <recommendedName>
        <fullName evidence="2">DUF218 domain-containing protein</fullName>
    </recommendedName>
</protein>
<dbReference type="RefSeq" id="WP_006907009.1">
    <property type="nucleotide sequence ID" value="NZ_GG665867.1"/>
</dbReference>
<feature type="domain" description="DUF218" evidence="2">
    <location>
        <begin position="166"/>
        <end position="312"/>
    </location>
</feature>
<keyword evidence="1" id="KW-1133">Transmembrane helix</keyword>
<accession>C4GE87</accession>
<dbReference type="Pfam" id="PF02698">
    <property type="entry name" value="DUF218"/>
    <property type="match status" value="1"/>
</dbReference>
<evidence type="ECO:0000256" key="1">
    <source>
        <dbReference type="SAM" id="Phobius"/>
    </source>
</evidence>
<name>C4GE87_9FIRM</name>
<keyword evidence="1" id="KW-0812">Transmembrane</keyword>
<dbReference type="CDD" id="cd06259">
    <property type="entry name" value="YdcF-like"/>
    <property type="match status" value="1"/>
</dbReference>
<feature type="transmembrane region" description="Helical" evidence="1">
    <location>
        <begin position="128"/>
        <end position="159"/>
    </location>
</feature>
<comment type="caution">
    <text evidence="3">The sequence shown here is derived from an EMBL/GenBank/DDBJ whole genome shotgun (WGS) entry which is preliminary data.</text>
</comment>
<dbReference type="Proteomes" id="UP000003494">
    <property type="component" value="Unassembled WGS sequence"/>
</dbReference>
<evidence type="ECO:0000313" key="3">
    <source>
        <dbReference type="EMBL" id="EEP27339.1"/>
    </source>
</evidence>
<dbReference type="Gene3D" id="3.40.50.620">
    <property type="entry name" value="HUPs"/>
    <property type="match status" value="1"/>
</dbReference>
<dbReference type="AlphaFoldDB" id="C4GE87"/>
<dbReference type="HOGENOM" id="CLU_051474_2_0_9"/>
<dbReference type="PANTHER" id="PTHR30336">
    <property type="entry name" value="INNER MEMBRANE PROTEIN, PROBABLE PERMEASE"/>
    <property type="match status" value="1"/>
</dbReference>
<dbReference type="GO" id="GO:0000270">
    <property type="term" value="P:peptidoglycan metabolic process"/>
    <property type="evidence" value="ECO:0007669"/>
    <property type="project" value="TreeGrafter"/>
</dbReference>
<dbReference type="InterPro" id="IPR014729">
    <property type="entry name" value="Rossmann-like_a/b/a_fold"/>
</dbReference>
<feature type="transmembrane region" description="Helical" evidence="1">
    <location>
        <begin position="6"/>
        <end position="22"/>
    </location>
</feature>
<dbReference type="EMBL" id="ACIP02000007">
    <property type="protein sequence ID" value="EEP27339.1"/>
    <property type="molecule type" value="Genomic_DNA"/>
</dbReference>
<dbReference type="InterPro" id="IPR051599">
    <property type="entry name" value="Cell_Envelope_Assoc"/>
</dbReference>
<evidence type="ECO:0000259" key="2">
    <source>
        <dbReference type="Pfam" id="PF02698"/>
    </source>
</evidence>
<gene>
    <name evidence="3" type="ORF">GCWU000342_02033</name>
</gene>
<feature type="transmembrane region" description="Helical" evidence="1">
    <location>
        <begin position="55"/>
        <end position="83"/>
    </location>
</feature>
<keyword evidence="1" id="KW-0472">Membrane</keyword>
<organism evidence="3 4">
    <name type="scientific">Shuttleworthella satelles DSM 14600</name>
    <dbReference type="NCBI Taxonomy" id="626523"/>
    <lineage>
        <taxon>Bacteria</taxon>
        <taxon>Bacillati</taxon>
        <taxon>Bacillota</taxon>
        <taxon>Clostridia</taxon>
        <taxon>Lachnospirales</taxon>
        <taxon>Lachnospiraceae</taxon>
        <taxon>Shuttleworthella</taxon>
    </lineage>
</organism>
<sequence length="342" mass="38938">MILYIATGVVFLLLLLSIWRDSRSLLNPALLIISLLFALVSVIQLSYLSGNSNSYMLALMVCFLGIPFLIFLSGIFLVYNGIVLLKREGKSKANFLSLIMGILIFAFFGVILIRAYGSNLYFYQNHWINIFFIFFVYSYLIFGFAFAGFMLYSILYLLIPKRKHYDFIIIHGAGLLDGERVTPLLKRRIDKAVEAYKKSNNPNMKLIASGGQGPDEKISEAQAILNYLLEETDIPKEAVLLEDQSKTTYENLLFSKRIGEKLVDQPRFLFVTNDYHVFRTSTYAKKIGIKGDGLGCSTAGYYIPSAFIREFIALCVKMKWMFVAFYALLFAALLISYHGILW</sequence>
<dbReference type="STRING" id="626523.GCWU000342_02033"/>
<dbReference type="eggNOG" id="COG1434">
    <property type="taxonomic scope" value="Bacteria"/>
</dbReference>
<feature type="transmembrane region" description="Helical" evidence="1">
    <location>
        <begin position="320"/>
        <end position="340"/>
    </location>
</feature>